<reference evidence="1 2" key="1">
    <citation type="submission" date="2023-07" db="EMBL/GenBank/DDBJ databases">
        <authorList>
            <person name="Lian W.-H."/>
        </authorList>
    </citation>
    <scope>NUCLEOTIDE SEQUENCE [LARGE SCALE GENOMIC DNA]</scope>
    <source>
        <strain evidence="1 2">SYSU DXS3180</strain>
    </source>
</reference>
<dbReference type="RefSeq" id="WP_369331930.1">
    <property type="nucleotide sequence ID" value="NZ_JAULBC010000009.1"/>
</dbReference>
<dbReference type="PANTHER" id="PTHR31270">
    <property type="entry name" value="GLUTAMINYL-PEPTIDE CYCLOTRANSFERASE"/>
    <property type="match status" value="1"/>
</dbReference>
<organism evidence="1 2">
    <name type="scientific">Danxiaibacter flavus</name>
    <dbReference type="NCBI Taxonomy" id="3049108"/>
    <lineage>
        <taxon>Bacteria</taxon>
        <taxon>Pseudomonadati</taxon>
        <taxon>Bacteroidota</taxon>
        <taxon>Chitinophagia</taxon>
        <taxon>Chitinophagales</taxon>
        <taxon>Chitinophagaceae</taxon>
        <taxon>Danxiaibacter</taxon>
    </lineage>
</organism>
<proteinExistence type="predicted"/>
<dbReference type="InterPro" id="IPR015943">
    <property type="entry name" value="WD40/YVTN_repeat-like_dom_sf"/>
</dbReference>
<dbReference type="InterPro" id="IPR011044">
    <property type="entry name" value="Quino_amine_DH_bsu"/>
</dbReference>
<dbReference type="PROSITE" id="PS51257">
    <property type="entry name" value="PROKAR_LIPOPROTEIN"/>
    <property type="match status" value="1"/>
</dbReference>
<evidence type="ECO:0000313" key="2">
    <source>
        <dbReference type="Proteomes" id="UP001560573"/>
    </source>
</evidence>
<keyword evidence="2" id="KW-1185">Reference proteome</keyword>
<comment type="caution">
    <text evidence="1">The sequence shown here is derived from an EMBL/GenBank/DDBJ whole genome shotgun (WGS) entry which is preliminary data.</text>
</comment>
<sequence>MKNLIRCILVSGVIGLAACGNGTESSDTSKDSGSAATNPVSYVPPAIQYNVIKVYPHDTSSYTQGLIWYNNTLYEGTGLKEKSKLLKVDLNTGKQNQQVKLDNEYFGEGITILNNKIYQLTWQEHKVFVYDLNTFKKVQEFEWPYDGWGLTNNGKELIISTGGNNLYFVDPATFKILKTVGVSNNYGPVSDINELEYVNGFVYANIYETDNIIKINPETGAVVGKLDLTDILSKNGVVYNREQIGPNTGNVLNGIAFDSAKNSFYVTGKCWPALFEIKLN</sequence>
<protein>
    <submittedName>
        <fullName evidence="1">Glutaminyl-peptide cyclotransferase</fullName>
    </submittedName>
</protein>
<evidence type="ECO:0000313" key="1">
    <source>
        <dbReference type="EMBL" id="MEX6690515.1"/>
    </source>
</evidence>
<dbReference type="InterPro" id="IPR007788">
    <property type="entry name" value="QCT"/>
</dbReference>
<dbReference type="Gene3D" id="2.130.10.10">
    <property type="entry name" value="YVTN repeat-like/Quinoprotein amine dehydrogenase"/>
    <property type="match status" value="1"/>
</dbReference>
<dbReference type="PANTHER" id="PTHR31270:SF1">
    <property type="entry name" value="GLUTAMINYL-PEPTIDE CYCLOTRANSFERASE"/>
    <property type="match status" value="1"/>
</dbReference>
<dbReference type="SUPFAM" id="SSF50969">
    <property type="entry name" value="YVTN repeat-like/Quinoprotein amine dehydrogenase"/>
    <property type="match status" value="1"/>
</dbReference>
<dbReference type="Pfam" id="PF05096">
    <property type="entry name" value="Glu_cyclase_2"/>
    <property type="match status" value="1"/>
</dbReference>
<dbReference type="Proteomes" id="UP001560573">
    <property type="component" value="Unassembled WGS sequence"/>
</dbReference>
<accession>A0ABV3ZLU0</accession>
<name>A0ABV3ZLU0_9BACT</name>
<dbReference type="EMBL" id="JAULBC010000009">
    <property type="protein sequence ID" value="MEX6690515.1"/>
    <property type="molecule type" value="Genomic_DNA"/>
</dbReference>
<gene>
    <name evidence="1" type="ORF">QTN47_23585</name>
</gene>